<evidence type="ECO:0000256" key="1">
    <source>
        <dbReference type="ARBA" id="ARBA00008361"/>
    </source>
</evidence>
<dbReference type="InterPro" id="IPR013216">
    <property type="entry name" value="Methyltransf_11"/>
</dbReference>
<evidence type="ECO:0000313" key="6">
    <source>
        <dbReference type="Proteomes" id="UP000023806"/>
    </source>
</evidence>
<dbReference type="Pfam" id="PF08241">
    <property type="entry name" value="Methyltransf_11"/>
    <property type="match status" value="1"/>
</dbReference>
<comment type="similarity">
    <text evidence="1">Belongs to the methyltransferase superfamily.</text>
</comment>
<dbReference type="EMBL" id="JIDS01000002">
    <property type="protein sequence ID" value="EZK38064.1"/>
    <property type="molecule type" value="Genomic_DNA"/>
</dbReference>
<name>A0AAD3ASL1_FRATT</name>
<feature type="domain" description="Methyltransferase type 11" evidence="4">
    <location>
        <begin position="50"/>
        <end position="146"/>
    </location>
</feature>
<dbReference type="AlphaFoldDB" id="A0AAD3ASL1"/>
<dbReference type="GO" id="GO:0032259">
    <property type="term" value="P:methylation"/>
    <property type="evidence" value="ECO:0007669"/>
    <property type="project" value="UniProtKB-KW"/>
</dbReference>
<evidence type="ECO:0000313" key="5">
    <source>
        <dbReference type="EMBL" id="EZK38064.1"/>
    </source>
</evidence>
<dbReference type="PANTHER" id="PTHR44942:SF4">
    <property type="entry name" value="METHYLTRANSFERASE TYPE 11 DOMAIN-CONTAINING PROTEIN"/>
    <property type="match status" value="1"/>
</dbReference>
<sequence>MKKENIDIISKQFGNSANDYLLSKDHSTGNDLEKLANFLDSQSKIINQSIDIGCGAGHISYILSRYSEQVYAFDLLAEMLEVVKNEAHNRQLKNIEIKQGNIESIPFNDNSFDLAISRFSAHHWDDVLKGIKEVYRILKDSGEAIFIDVIAPNDAKQDTWLQTIEYLRDPSHVRDYSKKEWESFLKEANFNILETSSFKLRLNLDTWVKRMKTSFDKIEIIKKIQSEAESTISEYFKIDEEGNFSIDVNYMHVNKYSN</sequence>
<dbReference type="InterPro" id="IPR029063">
    <property type="entry name" value="SAM-dependent_MTases_sf"/>
</dbReference>
<dbReference type="InterPro" id="IPR051052">
    <property type="entry name" value="Diverse_substrate_MTase"/>
</dbReference>
<dbReference type="GO" id="GO:0008757">
    <property type="term" value="F:S-adenosylmethionine-dependent methyltransferase activity"/>
    <property type="evidence" value="ECO:0007669"/>
    <property type="project" value="InterPro"/>
</dbReference>
<evidence type="ECO:0000259" key="4">
    <source>
        <dbReference type="Pfam" id="PF08241"/>
    </source>
</evidence>
<evidence type="ECO:0000256" key="3">
    <source>
        <dbReference type="ARBA" id="ARBA00022679"/>
    </source>
</evidence>
<protein>
    <recommendedName>
        <fullName evidence="4">Methyltransferase type 11 domain-containing protein</fullName>
    </recommendedName>
</protein>
<dbReference type="Proteomes" id="UP000023806">
    <property type="component" value="Unassembled WGS sequence"/>
</dbReference>
<dbReference type="CDD" id="cd02440">
    <property type="entry name" value="AdoMet_MTases"/>
    <property type="match status" value="1"/>
</dbReference>
<dbReference type="PANTHER" id="PTHR44942">
    <property type="entry name" value="METHYLTRANSF_11 DOMAIN-CONTAINING PROTEIN"/>
    <property type="match status" value="1"/>
</dbReference>
<keyword evidence="3" id="KW-0808">Transferase</keyword>
<comment type="caution">
    <text evidence="5">The sequence shown here is derived from an EMBL/GenBank/DDBJ whole genome shotgun (WGS) entry which is preliminary data.</text>
</comment>
<reference evidence="5 6" key="1">
    <citation type="submission" date="2014-03" db="EMBL/GenBank/DDBJ databases">
        <title>The Genome Sequence of Francisella tularensis subsp. tularensis str. SCHU S4 substr. FSC043.</title>
        <authorList>
            <consortium name="The Broad Institute Genomics Platform"/>
            <consortium name="The Broad Institute Genome Sequencing Center for Infectious Disease"/>
            <person name="Chapman S.B."/>
            <person name="Guina T."/>
            <person name="Gelhaus C."/>
            <person name="Comer J."/>
            <person name="Sellati T."/>
            <person name="Sjostedt A."/>
            <person name="Young S.K."/>
            <person name="Zeng Q."/>
            <person name="Gargeya S."/>
            <person name="Abouelleil A."/>
            <person name="Alvarado L."/>
            <person name="Chapman S.B."/>
            <person name="Gainer-Dewar J."/>
            <person name="Goldberg J."/>
            <person name="Griggs A."/>
            <person name="Gujja S."/>
            <person name="Hansen M."/>
            <person name="Howarth C."/>
            <person name="Imamovic A."/>
            <person name="Larimer J."/>
            <person name="Murphy C."/>
            <person name="Naylor J."/>
            <person name="Pearson M."/>
            <person name="Poon T.W."/>
            <person name="Priest M."/>
            <person name="Roberts A."/>
            <person name="Saif S."/>
            <person name="Shea T."/>
            <person name="Sykes S."/>
            <person name="Wortman J."/>
            <person name="Nusbaum C."/>
            <person name="Birren B."/>
        </authorList>
    </citation>
    <scope>NUCLEOTIDE SEQUENCE [LARGE SCALE GENOMIC DNA]</scope>
    <source>
        <strain evidence="5 6">Schu S4</strain>
    </source>
</reference>
<dbReference type="Gene3D" id="3.40.50.150">
    <property type="entry name" value="Vaccinia Virus protein VP39"/>
    <property type="match status" value="1"/>
</dbReference>
<organism evidence="5 6">
    <name type="scientific">Francisella tularensis subsp. tularensis str. SCHU S4 substr. FSC237</name>
    <dbReference type="NCBI Taxonomy" id="1341660"/>
    <lineage>
        <taxon>Bacteria</taxon>
        <taxon>Pseudomonadati</taxon>
        <taxon>Pseudomonadota</taxon>
        <taxon>Gammaproteobacteria</taxon>
        <taxon>Thiotrichales</taxon>
        <taxon>Francisellaceae</taxon>
        <taxon>Francisella</taxon>
    </lineage>
</organism>
<accession>A0AAD3ASL1</accession>
<proteinExistence type="inferred from homology"/>
<keyword evidence="2" id="KW-0489">Methyltransferase</keyword>
<dbReference type="RefSeq" id="WP_003020462.1">
    <property type="nucleotide sequence ID" value="NZ_KK211923.1"/>
</dbReference>
<dbReference type="SUPFAM" id="SSF53335">
    <property type="entry name" value="S-adenosyl-L-methionine-dependent methyltransferases"/>
    <property type="match status" value="1"/>
</dbReference>
<gene>
    <name evidence="5" type="ORF">P250_02821</name>
</gene>
<evidence type="ECO:0000256" key="2">
    <source>
        <dbReference type="ARBA" id="ARBA00022603"/>
    </source>
</evidence>